<dbReference type="AlphaFoldDB" id="A0A3M4AJ45"/>
<keyword evidence="8" id="KW-1185">Reference proteome</keyword>
<dbReference type="PANTHER" id="PTHR42770:SF16">
    <property type="entry name" value="AMINO ACID PERMEASE"/>
    <property type="match status" value="1"/>
</dbReference>
<feature type="transmembrane region" description="Helical" evidence="5">
    <location>
        <begin position="21"/>
        <end position="46"/>
    </location>
</feature>
<feature type="transmembrane region" description="Helical" evidence="5">
    <location>
        <begin position="410"/>
        <end position="429"/>
    </location>
</feature>
<dbReference type="PIRSF" id="PIRSF006060">
    <property type="entry name" value="AA_transporter"/>
    <property type="match status" value="1"/>
</dbReference>
<dbReference type="GO" id="GO:0055085">
    <property type="term" value="P:transmembrane transport"/>
    <property type="evidence" value="ECO:0007669"/>
    <property type="project" value="InterPro"/>
</dbReference>
<feature type="transmembrane region" description="Helical" evidence="5">
    <location>
        <begin position="441"/>
        <end position="464"/>
    </location>
</feature>
<feature type="transmembrane region" description="Helical" evidence="5">
    <location>
        <begin position="343"/>
        <end position="365"/>
    </location>
</feature>
<evidence type="ECO:0000313" key="7">
    <source>
        <dbReference type="EMBL" id="RMP06360.1"/>
    </source>
</evidence>
<feature type="transmembrane region" description="Helical" evidence="5">
    <location>
        <begin position="371"/>
        <end position="398"/>
    </location>
</feature>
<dbReference type="Gene3D" id="1.20.1740.10">
    <property type="entry name" value="Amino acid/polyamine transporter I"/>
    <property type="match status" value="1"/>
</dbReference>
<feature type="transmembrane region" description="Helical" evidence="5">
    <location>
        <begin position="240"/>
        <end position="257"/>
    </location>
</feature>
<feature type="domain" description="Amino acid permease/ SLC12A" evidence="6">
    <location>
        <begin position="24"/>
        <end position="437"/>
    </location>
</feature>
<keyword evidence="4 5" id="KW-0472">Membrane</keyword>
<evidence type="ECO:0000256" key="3">
    <source>
        <dbReference type="ARBA" id="ARBA00022989"/>
    </source>
</evidence>
<evidence type="ECO:0000256" key="4">
    <source>
        <dbReference type="ARBA" id="ARBA00023136"/>
    </source>
</evidence>
<name>A0A3M4AJ45_PSEMA</name>
<feature type="transmembrane region" description="Helical" evidence="5">
    <location>
        <begin position="163"/>
        <end position="184"/>
    </location>
</feature>
<protein>
    <recommendedName>
        <fullName evidence="6">Amino acid permease/ SLC12A domain-containing protein</fullName>
    </recommendedName>
</protein>
<comment type="caution">
    <text evidence="7">The sequence shown here is derived from an EMBL/GenBank/DDBJ whole genome shotgun (WGS) entry which is preliminary data.</text>
</comment>
<feature type="transmembrane region" description="Helical" evidence="5">
    <location>
        <begin position="298"/>
        <end position="322"/>
    </location>
</feature>
<keyword evidence="3 5" id="KW-1133">Transmembrane helix</keyword>
<evidence type="ECO:0000256" key="5">
    <source>
        <dbReference type="SAM" id="Phobius"/>
    </source>
</evidence>
<evidence type="ECO:0000259" key="6">
    <source>
        <dbReference type="Pfam" id="PF00324"/>
    </source>
</evidence>
<dbReference type="Pfam" id="PF00324">
    <property type="entry name" value="AA_permease"/>
    <property type="match status" value="1"/>
</dbReference>
<dbReference type="InterPro" id="IPR050367">
    <property type="entry name" value="APC_superfamily"/>
</dbReference>
<sequence>MHTAEPGITDSKPGLSGSLGVTSIVLMVIATAAPLTVMVANTPLIISMGNGAAAPFDAMIATVIMFLFSVGFIYMSRYITNAGAFYSYIQKGMGRSIGLGSATLAVISYFMILVALEAYIGFALSQLLLTTLGITISWWLLALAITALVGILGYQKIELSSKFLGVALVLEILIVLVVDAAIIGSGSIGPDALEPFSATTILSGSPGLGIMFAIYCFTGFESTVVYREEAVNPNVTIPKATYIAVFVIGVFYAVSMWCQVNGVGLSQVVQQATDHPGDMYLTMVERFTNKAFVDVMQVLLVTSLFACVLSLHNIVVRYQYVLGRFGVLHSKLGSVHQKHGSPFVSSVLQTTLSLLAVAICALIGMDPVTQIYAWGATAGTLGYMVILSLTCVSVLVFFRRSDTPHPFWNTVVAPTGGFLGLVACLIVAVQNLPALVGGENAGLAASIMEMIVMISFVVGCAAALMMKVMSPARFALLKQVG</sequence>
<dbReference type="GO" id="GO:0016020">
    <property type="term" value="C:membrane"/>
    <property type="evidence" value="ECO:0007669"/>
    <property type="project" value="UniProtKB-SubCell"/>
</dbReference>
<comment type="subcellular location">
    <subcellularLocation>
        <location evidence="1">Membrane</location>
        <topology evidence="1">Multi-pass membrane protein</topology>
    </subcellularLocation>
</comment>
<reference evidence="7 8" key="1">
    <citation type="submission" date="2018-08" db="EMBL/GenBank/DDBJ databases">
        <title>Recombination of ecologically and evolutionarily significant loci maintains genetic cohesion in the Pseudomonas syringae species complex.</title>
        <authorList>
            <person name="Dillon M."/>
            <person name="Thakur S."/>
            <person name="Almeida R.N.D."/>
            <person name="Weir B.S."/>
            <person name="Guttman D.S."/>
        </authorList>
    </citation>
    <scope>NUCLEOTIDE SEQUENCE [LARGE SCALE GENOMIC DNA]</scope>
    <source>
        <strain evidence="7 8">ICMP 3555</strain>
    </source>
</reference>
<dbReference type="EMBL" id="RBQF01000251">
    <property type="protein sequence ID" value="RMP06360.1"/>
    <property type="molecule type" value="Genomic_DNA"/>
</dbReference>
<feature type="transmembrane region" description="Helical" evidence="5">
    <location>
        <begin position="97"/>
        <end position="122"/>
    </location>
</feature>
<gene>
    <name evidence="7" type="ORF">ALQ29_01256</name>
</gene>
<dbReference type="RefSeq" id="WP_064052512.1">
    <property type="nucleotide sequence ID" value="NZ_RBPW01000315.1"/>
</dbReference>
<dbReference type="Proteomes" id="UP000276587">
    <property type="component" value="Unassembled WGS sequence"/>
</dbReference>
<proteinExistence type="predicted"/>
<evidence type="ECO:0000256" key="2">
    <source>
        <dbReference type="ARBA" id="ARBA00022692"/>
    </source>
</evidence>
<accession>A0A3M4AJ45</accession>
<evidence type="ECO:0000256" key="1">
    <source>
        <dbReference type="ARBA" id="ARBA00004141"/>
    </source>
</evidence>
<feature type="transmembrane region" description="Helical" evidence="5">
    <location>
        <begin position="196"/>
        <end position="220"/>
    </location>
</feature>
<evidence type="ECO:0000313" key="8">
    <source>
        <dbReference type="Proteomes" id="UP000276587"/>
    </source>
</evidence>
<organism evidence="7 8">
    <name type="scientific">Pseudomonas marginalis pv. marginalis</name>
    <dbReference type="NCBI Taxonomy" id="97473"/>
    <lineage>
        <taxon>Bacteria</taxon>
        <taxon>Pseudomonadati</taxon>
        <taxon>Pseudomonadota</taxon>
        <taxon>Gammaproteobacteria</taxon>
        <taxon>Pseudomonadales</taxon>
        <taxon>Pseudomonadaceae</taxon>
        <taxon>Pseudomonas</taxon>
    </lineage>
</organism>
<feature type="transmembrane region" description="Helical" evidence="5">
    <location>
        <begin position="128"/>
        <end position="151"/>
    </location>
</feature>
<dbReference type="InterPro" id="IPR004841">
    <property type="entry name" value="AA-permease/SLC12A_dom"/>
</dbReference>
<feature type="transmembrane region" description="Helical" evidence="5">
    <location>
        <begin position="58"/>
        <end position="76"/>
    </location>
</feature>
<dbReference type="PANTHER" id="PTHR42770">
    <property type="entry name" value="AMINO ACID TRANSPORTER-RELATED"/>
    <property type="match status" value="1"/>
</dbReference>
<keyword evidence="2 5" id="KW-0812">Transmembrane</keyword>